<protein>
    <submittedName>
        <fullName evidence="1">Uncharacterized protein</fullName>
    </submittedName>
</protein>
<reference evidence="1" key="1">
    <citation type="submission" date="2021-05" db="EMBL/GenBank/DDBJ databases">
        <authorList>
            <person name="Pan Q."/>
            <person name="Jouanno E."/>
            <person name="Zahm M."/>
            <person name="Klopp C."/>
            <person name="Cabau C."/>
            <person name="Louis A."/>
            <person name="Berthelot C."/>
            <person name="Parey E."/>
            <person name="Roest Crollius H."/>
            <person name="Montfort J."/>
            <person name="Robinson-Rechavi M."/>
            <person name="Bouchez O."/>
            <person name="Lampietro C."/>
            <person name="Lopez Roques C."/>
            <person name="Donnadieu C."/>
            <person name="Postlethwait J."/>
            <person name="Bobe J."/>
            <person name="Dillon D."/>
            <person name="Chandos A."/>
            <person name="von Hippel F."/>
            <person name="Guiguen Y."/>
        </authorList>
    </citation>
    <scope>NUCLEOTIDE SEQUENCE</scope>
    <source>
        <strain evidence="1">YG-Jan2019</strain>
    </source>
</reference>
<evidence type="ECO:0000313" key="1">
    <source>
        <dbReference type="EMBL" id="KAJ7998908.1"/>
    </source>
</evidence>
<evidence type="ECO:0000313" key="2">
    <source>
        <dbReference type="Proteomes" id="UP001157502"/>
    </source>
</evidence>
<gene>
    <name evidence="1" type="ORF">DPEC_G00209850</name>
</gene>
<dbReference type="Proteomes" id="UP001157502">
    <property type="component" value="Chromosome 17"/>
</dbReference>
<name>A0ACC2G5N5_DALPE</name>
<accession>A0ACC2G5N5</accession>
<proteinExistence type="predicted"/>
<dbReference type="EMBL" id="CM055744">
    <property type="protein sequence ID" value="KAJ7998908.1"/>
    <property type="molecule type" value="Genomic_DNA"/>
</dbReference>
<keyword evidence="2" id="KW-1185">Reference proteome</keyword>
<comment type="caution">
    <text evidence="1">The sequence shown here is derived from an EMBL/GenBank/DDBJ whole genome shotgun (WGS) entry which is preliminary data.</text>
</comment>
<organism evidence="1 2">
    <name type="scientific">Dallia pectoralis</name>
    <name type="common">Alaska blackfish</name>
    <dbReference type="NCBI Taxonomy" id="75939"/>
    <lineage>
        <taxon>Eukaryota</taxon>
        <taxon>Metazoa</taxon>
        <taxon>Chordata</taxon>
        <taxon>Craniata</taxon>
        <taxon>Vertebrata</taxon>
        <taxon>Euteleostomi</taxon>
        <taxon>Actinopterygii</taxon>
        <taxon>Neopterygii</taxon>
        <taxon>Teleostei</taxon>
        <taxon>Protacanthopterygii</taxon>
        <taxon>Esociformes</taxon>
        <taxon>Umbridae</taxon>
        <taxon>Dallia</taxon>
    </lineage>
</organism>
<sequence length="1019" mass="111722">NDVMEVVQDEEQEDQLEEGELVEDEGMQEVEEGMEQQMETETAVSFSLNAVPPGQTLIQDPSPFHNVAPIQNVPPKQNMSPVHIPMPSGMDCILDQQFSNFSTELQILLLRESVHYSSPNLPSQNPPQTPPLQPFSQYVSYYNSSPPMQAYVSSLRDRMGTVIDTQEQWIPGMVAQNPPPGLADLHHAPNAPYNWNCPVEPEFQSNRCHHSPHLYGPGPDYSYGSPAASQFTFSSCSGSVVMSSSFSPGTTGPHASSLYHNPDQAGGSHRMSSGLLPAQSWTTDTNPESSGGGQSEWCEPSTELNVDQCSASILNADVAARGSRGTYSPHIGPVLESNRSQMIGDSLDSVTIPEALSPVTPMIDSLSEPIGESVPGSGQTPHEDISSLISQLKPELFTNLVEIIKDVRKNSVQFYIHTQDSEFSHYIKEYLQRMGNIECSPFSFLEKNNRNDKLMVLIRNKDIAANVHKVPALVELKRQPTVVFAGVDSLDDVKNHTYNELFVSGAFVVSDEFVLNPDYITHEHLRVILTFLEQQNSTESLWRWRVHCKTQKKLKEQSRFKSEAMKILNLLNTYQKKNIVEFLPYHECDSSSHIAPSLDCLIKLQAQNIQQRHIIFLTERHHENFCHHSSSGIVIANIKDIMHNFGSLVGFHDIRDKLSTSDDLIAAATTGGEDKRILKEPILLASPSSPDSLVDRLSTPLNEDDFRAPEPVRLELDEPEDPPDRLDVPEDPPPKELNFQALSEAISQFKANKAARSQIKAPEGERPDSPPGPKIPGLGTDSPVRPITTTVSSDIGYLAPVSVRGALHHANEVTSSQGDRNMFVSILCPAAVSEDHRELRAMPGNTNDSLGPEPVRTQGGESTKPVPVAGSFQGEGGTTISLLPNPVSADPWGAAPRPGSGDNTAADRLAQVVRMQQGNGLLPRPNLNLANHNMGVFQRSLMNGLSGHGGIRPLMPNHLSAGMVLGQAGAPGSCLWVLQQQNLWLGGNSFSPRLMGNPQNPWGANQTANQGRGNRPWKR</sequence>
<feature type="non-terminal residue" evidence="1">
    <location>
        <position position="1"/>
    </location>
</feature>